<feature type="transmembrane region" description="Helical" evidence="15">
    <location>
        <begin position="216"/>
        <end position="242"/>
    </location>
</feature>
<feature type="active site" description="Proton donor" evidence="13">
    <location>
        <position position="420"/>
    </location>
</feature>
<keyword evidence="3 15" id="KW-0812">Transmembrane</keyword>
<evidence type="ECO:0000256" key="12">
    <source>
        <dbReference type="ARBA" id="ARBA00060927"/>
    </source>
</evidence>
<evidence type="ECO:0000256" key="13">
    <source>
        <dbReference type="PIRSR" id="PIRSR627057-1"/>
    </source>
</evidence>
<evidence type="ECO:0000256" key="6">
    <source>
        <dbReference type="ARBA" id="ARBA00022824"/>
    </source>
</evidence>
<evidence type="ECO:0000259" key="17">
    <source>
        <dbReference type="Pfam" id="PF16491"/>
    </source>
</evidence>
<feature type="active site" evidence="13">
    <location>
        <position position="325"/>
    </location>
</feature>
<keyword evidence="8 15" id="KW-1133">Transmembrane helix</keyword>
<feature type="transmembrane region" description="Helical" evidence="15">
    <location>
        <begin position="81"/>
        <end position="102"/>
    </location>
</feature>
<protein>
    <recommendedName>
        <fullName evidence="15">CAAX prenyl protease</fullName>
        <ecNumber evidence="15">3.4.24.84</ecNumber>
    </recommendedName>
</protein>
<dbReference type="CDD" id="cd07343">
    <property type="entry name" value="M48A_Zmpste24p_like"/>
    <property type="match status" value="1"/>
</dbReference>
<sequence>MAELLYTLRDRLQDPAIPWKTVLVGSVVASEVFETYIGSRQRPYLSSVLYPTLPAALKPYLTASDAHDTYRKSQAYARHKLNFGSVLSIIDLAQTAILLSGVSAPVVSALGFDVRTRDWTLLKGFWDASALVPGAGASEIKQSMAFVALMTVVSSILSVPTSYYRNFVLEEKHGFNKMTRATFVKDFFKSLFVSMLLEVPLVGGILKIIHWAGQDAILRIVSWTIAFIFVVQLAMIFVYPYFIAPLFNKFTPLAKDSPVYPRVEALAKRLNFPLASVWVIDGSTRSSHSNAYFYGLPFLSKNIVIFDTLLEKSTPEAVEAILAHELGHWKGSHIVYLLGTSLLQVAFSLSTFSLLLTNRPLLSSFGFHAPLSEKLLHPLSHSTGPTIIALFLASALFTPLSAFLKFLTNTLTRRLEYDADAFAVKLGPSYARNLKKALVTIHEKNLAVYAVDPVYSAYNHNHPTLVERLEALDAGLDKSGEKKVE</sequence>
<feature type="transmembrane region" description="Helical" evidence="15">
    <location>
        <begin position="144"/>
        <end position="166"/>
    </location>
</feature>
<dbReference type="AlphaFoldDB" id="A0AAV5GRH3"/>
<keyword evidence="6 15" id="KW-0256">Endoplasmic reticulum</keyword>
<feature type="binding site" evidence="14">
    <location>
        <position position="328"/>
    </location>
    <ligand>
        <name>Zn(2+)</name>
        <dbReference type="ChEBI" id="CHEBI:29105"/>
        <note>catalytic</note>
    </ligand>
</feature>
<evidence type="ECO:0000256" key="3">
    <source>
        <dbReference type="ARBA" id="ARBA00022692"/>
    </source>
</evidence>
<dbReference type="Pfam" id="PF01435">
    <property type="entry name" value="Peptidase_M48"/>
    <property type="match status" value="1"/>
</dbReference>
<evidence type="ECO:0000256" key="11">
    <source>
        <dbReference type="ARBA" id="ARBA00044456"/>
    </source>
</evidence>
<feature type="binding site" evidence="14">
    <location>
        <position position="324"/>
    </location>
    <ligand>
        <name>Zn(2+)</name>
        <dbReference type="ChEBI" id="CHEBI:29105"/>
        <note>catalytic</note>
    </ligand>
</feature>
<organism evidence="18 19">
    <name type="scientific">Rhodotorula paludigena</name>
    <dbReference type="NCBI Taxonomy" id="86838"/>
    <lineage>
        <taxon>Eukaryota</taxon>
        <taxon>Fungi</taxon>
        <taxon>Dikarya</taxon>
        <taxon>Basidiomycota</taxon>
        <taxon>Pucciniomycotina</taxon>
        <taxon>Microbotryomycetes</taxon>
        <taxon>Sporidiobolales</taxon>
        <taxon>Sporidiobolaceae</taxon>
        <taxon>Rhodotorula</taxon>
    </lineage>
</organism>
<evidence type="ECO:0000256" key="1">
    <source>
        <dbReference type="ARBA" id="ARBA00004477"/>
    </source>
</evidence>
<keyword evidence="5 15" id="KW-0378">Hydrolase</keyword>
<evidence type="ECO:0000313" key="19">
    <source>
        <dbReference type="Proteomes" id="UP001342314"/>
    </source>
</evidence>
<comment type="similarity">
    <text evidence="12 15">Belongs to the peptidase M48A family.</text>
</comment>
<evidence type="ECO:0000256" key="10">
    <source>
        <dbReference type="ARBA" id="ARBA00023136"/>
    </source>
</evidence>
<feature type="domain" description="Peptidase M48" evidence="16">
    <location>
        <begin position="262"/>
        <end position="473"/>
    </location>
</feature>
<keyword evidence="7 14" id="KW-0862">Zinc</keyword>
<comment type="cofactor">
    <cofactor evidence="14 15">
        <name>Zn(2+)</name>
        <dbReference type="ChEBI" id="CHEBI:29105"/>
    </cofactor>
    <text evidence="14 15">Binds 1 zinc ion per subunit.</text>
</comment>
<evidence type="ECO:0000313" key="18">
    <source>
        <dbReference type="EMBL" id="GJN91849.1"/>
    </source>
</evidence>
<keyword evidence="9 15" id="KW-0482">Metalloprotease</keyword>
<comment type="caution">
    <text evidence="18">The sequence shown here is derived from an EMBL/GenBank/DDBJ whole genome shotgun (WGS) entry which is preliminary data.</text>
</comment>
<evidence type="ECO:0000256" key="8">
    <source>
        <dbReference type="ARBA" id="ARBA00022989"/>
    </source>
</evidence>
<evidence type="ECO:0000256" key="15">
    <source>
        <dbReference type="RuleBase" id="RU366005"/>
    </source>
</evidence>
<keyword evidence="2 15" id="KW-0645">Protease</keyword>
<evidence type="ECO:0000256" key="9">
    <source>
        <dbReference type="ARBA" id="ARBA00023049"/>
    </source>
</evidence>
<keyword evidence="4 14" id="KW-0479">Metal-binding</keyword>
<keyword evidence="19" id="KW-1185">Reference proteome</keyword>
<dbReference type="Proteomes" id="UP001342314">
    <property type="component" value="Unassembled WGS sequence"/>
</dbReference>
<dbReference type="Pfam" id="PF16491">
    <property type="entry name" value="Peptidase_M48_N"/>
    <property type="match status" value="1"/>
</dbReference>
<dbReference type="InterPro" id="IPR027057">
    <property type="entry name" value="CAXX_Prtase_1"/>
</dbReference>
<comment type="catalytic activity">
    <reaction evidence="11 15">
        <text>Hydrolyzes the peptide bond -P2-(S-farnesyl or geranylgeranyl)C-P1'-P2'-P3'-COOH where P1' and P2' are amino acids with aliphatic side chains and P3' is any C-terminal residue.</text>
        <dbReference type="EC" id="3.4.24.84"/>
    </reaction>
</comment>
<feature type="transmembrane region" description="Helical" evidence="15">
    <location>
        <begin position="187"/>
        <end position="210"/>
    </location>
</feature>
<dbReference type="InterPro" id="IPR001915">
    <property type="entry name" value="Peptidase_M48"/>
</dbReference>
<dbReference type="EC" id="3.4.24.84" evidence="15"/>
<feature type="transmembrane region" description="Helical" evidence="15">
    <location>
        <begin position="387"/>
        <end position="407"/>
    </location>
</feature>
<reference evidence="18 19" key="1">
    <citation type="submission" date="2021-12" db="EMBL/GenBank/DDBJ databases">
        <title>High titer production of polyol ester of fatty acids by Rhodotorula paludigena BS15 towards product separation-free biomass refinery.</title>
        <authorList>
            <person name="Mano J."/>
            <person name="Ono H."/>
            <person name="Tanaka T."/>
            <person name="Naito K."/>
            <person name="Sushida H."/>
            <person name="Ike M."/>
            <person name="Tokuyasu K."/>
            <person name="Kitaoka M."/>
        </authorList>
    </citation>
    <scope>NUCLEOTIDE SEQUENCE [LARGE SCALE GENOMIC DNA]</scope>
    <source>
        <strain evidence="18 19">BS15</strain>
    </source>
</reference>
<gene>
    <name evidence="18" type="ORF">Rhopal_004872-T1</name>
</gene>
<evidence type="ECO:0000259" key="16">
    <source>
        <dbReference type="Pfam" id="PF01435"/>
    </source>
</evidence>
<dbReference type="EMBL" id="BQKY01000009">
    <property type="protein sequence ID" value="GJN91849.1"/>
    <property type="molecule type" value="Genomic_DNA"/>
</dbReference>
<dbReference type="Gene3D" id="3.30.2010.10">
    <property type="entry name" value="Metalloproteases ('zincins'), catalytic domain"/>
    <property type="match status" value="1"/>
</dbReference>
<evidence type="ECO:0000256" key="2">
    <source>
        <dbReference type="ARBA" id="ARBA00022670"/>
    </source>
</evidence>
<dbReference type="GO" id="GO:0004222">
    <property type="term" value="F:metalloendopeptidase activity"/>
    <property type="evidence" value="ECO:0007669"/>
    <property type="project" value="UniProtKB-UniRule"/>
</dbReference>
<proteinExistence type="inferred from homology"/>
<dbReference type="InterPro" id="IPR032456">
    <property type="entry name" value="Peptidase_M48_N"/>
</dbReference>
<feature type="binding site" evidence="14">
    <location>
        <position position="416"/>
    </location>
    <ligand>
        <name>Zn(2+)</name>
        <dbReference type="ChEBI" id="CHEBI:29105"/>
        <note>catalytic</note>
    </ligand>
</feature>
<dbReference type="GO" id="GO:0046872">
    <property type="term" value="F:metal ion binding"/>
    <property type="evidence" value="ECO:0007669"/>
    <property type="project" value="UniProtKB-UniRule"/>
</dbReference>
<evidence type="ECO:0000256" key="5">
    <source>
        <dbReference type="ARBA" id="ARBA00022801"/>
    </source>
</evidence>
<comment type="subcellular location">
    <subcellularLocation>
        <location evidence="1 15">Endoplasmic reticulum membrane</location>
        <topology evidence="1 15">Multi-pass membrane protein</topology>
    </subcellularLocation>
</comment>
<keyword evidence="10 15" id="KW-0472">Membrane</keyword>
<dbReference type="PANTHER" id="PTHR10120">
    <property type="entry name" value="CAAX PRENYL PROTEASE 1"/>
    <property type="match status" value="1"/>
</dbReference>
<feature type="domain" description="CAAX prenyl protease 1 N-terminal" evidence="17">
    <location>
        <begin position="53"/>
        <end position="249"/>
    </location>
</feature>
<dbReference type="FunFam" id="3.30.2010.10:FF:000002">
    <property type="entry name" value="CAAX prenyl protease"/>
    <property type="match status" value="1"/>
</dbReference>
<feature type="transmembrane region" description="Helical" evidence="15">
    <location>
        <begin position="334"/>
        <end position="356"/>
    </location>
</feature>
<comment type="function">
    <text evidence="15">Proteolytically removes the C-terminal three residues of farnesylated proteins.</text>
</comment>
<evidence type="ECO:0000256" key="14">
    <source>
        <dbReference type="PIRSR" id="PIRSR627057-2"/>
    </source>
</evidence>
<evidence type="ECO:0000256" key="4">
    <source>
        <dbReference type="ARBA" id="ARBA00022723"/>
    </source>
</evidence>
<evidence type="ECO:0000256" key="7">
    <source>
        <dbReference type="ARBA" id="ARBA00022833"/>
    </source>
</evidence>
<name>A0AAV5GRH3_9BASI</name>
<dbReference type="GO" id="GO:0005789">
    <property type="term" value="C:endoplasmic reticulum membrane"/>
    <property type="evidence" value="ECO:0007669"/>
    <property type="project" value="UniProtKB-SubCell"/>
</dbReference>
<dbReference type="GO" id="GO:0071586">
    <property type="term" value="P:CAAX-box protein processing"/>
    <property type="evidence" value="ECO:0007669"/>
    <property type="project" value="UniProtKB-UniRule"/>
</dbReference>
<accession>A0AAV5GRH3</accession>